<dbReference type="Pfam" id="PF01979">
    <property type="entry name" value="Amidohydro_1"/>
    <property type="match status" value="1"/>
</dbReference>
<evidence type="ECO:0000313" key="15">
    <source>
        <dbReference type="Proteomes" id="UP000075324"/>
    </source>
</evidence>
<comment type="caution">
    <text evidence="14">The sequence shown here is derived from an EMBL/GenBank/DDBJ whole genome shotgun (WGS) entry which is preliminary data.</text>
</comment>
<keyword evidence="4 12" id="KW-0479">Metal-binding</keyword>
<comment type="cofactor">
    <cofactor evidence="12">
        <name>a divalent metal cation</name>
        <dbReference type="ChEBI" id="CHEBI:60240"/>
    </cofactor>
    <text evidence="12">Binds 1 divalent metal cation per subunit.</text>
</comment>
<dbReference type="InterPro" id="IPR011059">
    <property type="entry name" value="Metal-dep_hydrolase_composite"/>
</dbReference>
<feature type="binding site" evidence="11">
    <location>
        <position position="147"/>
    </location>
    <ligand>
        <name>substrate</name>
    </ligand>
</feature>
<evidence type="ECO:0000256" key="11">
    <source>
        <dbReference type="PIRSR" id="PIRSR038994-2"/>
    </source>
</evidence>
<comment type="catalytic activity">
    <reaction evidence="7">
        <text>N-acetyl-D-glucosamine 6-phosphate + H2O = D-glucosamine 6-phosphate + acetate</text>
        <dbReference type="Rhea" id="RHEA:22936"/>
        <dbReference type="ChEBI" id="CHEBI:15377"/>
        <dbReference type="ChEBI" id="CHEBI:30089"/>
        <dbReference type="ChEBI" id="CHEBI:57513"/>
        <dbReference type="ChEBI" id="CHEBI:58725"/>
        <dbReference type="EC" id="3.5.1.25"/>
    </reaction>
</comment>
<evidence type="ECO:0000313" key="14">
    <source>
        <dbReference type="EMBL" id="KYD31852.1"/>
    </source>
</evidence>
<evidence type="ECO:0000256" key="6">
    <source>
        <dbReference type="ARBA" id="ARBA00023277"/>
    </source>
</evidence>
<dbReference type="GO" id="GO:0008448">
    <property type="term" value="F:N-acetylglucosamine-6-phosphate deacetylase activity"/>
    <property type="evidence" value="ECO:0007669"/>
    <property type="project" value="UniProtKB-EC"/>
</dbReference>
<dbReference type="PANTHER" id="PTHR11113:SF14">
    <property type="entry name" value="N-ACETYLGLUCOSAMINE-6-PHOSPHATE DEACETYLASE"/>
    <property type="match status" value="1"/>
</dbReference>
<feature type="binding site" evidence="12">
    <location>
        <position position="223"/>
    </location>
    <ligand>
        <name>Zn(2+)</name>
        <dbReference type="ChEBI" id="CHEBI:29105"/>
    </ligand>
</feature>
<feature type="binding site" evidence="11">
    <location>
        <position position="234"/>
    </location>
    <ligand>
        <name>substrate</name>
    </ligand>
</feature>
<evidence type="ECO:0000256" key="4">
    <source>
        <dbReference type="ARBA" id="ARBA00022723"/>
    </source>
</evidence>
<feature type="binding site" evidence="12">
    <location>
        <position position="136"/>
    </location>
    <ligand>
        <name>Zn(2+)</name>
        <dbReference type="ChEBI" id="CHEBI:29105"/>
    </ligand>
</feature>
<protein>
    <recommendedName>
        <fullName evidence="3">N-acetylglucosamine-6-phosphate deacetylase</fullName>
        <ecNumber evidence="2">3.5.1.25</ecNumber>
    </recommendedName>
</protein>
<dbReference type="GO" id="GO:0046872">
    <property type="term" value="F:metal ion binding"/>
    <property type="evidence" value="ECO:0007669"/>
    <property type="project" value="UniProtKB-KW"/>
</dbReference>
<dbReference type="InterPro" id="IPR003764">
    <property type="entry name" value="GlcNAc_6-P_deAcase"/>
</dbReference>
<feature type="domain" description="Amidohydrolase-related" evidence="13">
    <location>
        <begin position="56"/>
        <end position="386"/>
    </location>
</feature>
<dbReference type="Gene3D" id="3.20.20.140">
    <property type="entry name" value="Metal-dependent hydrolases"/>
    <property type="match status" value="1"/>
</dbReference>
<dbReference type="EC" id="3.5.1.25" evidence="2"/>
<evidence type="ECO:0000256" key="12">
    <source>
        <dbReference type="PIRSR" id="PIRSR038994-3"/>
    </source>
</evidence>
<evidence type="ECO:0000256" key="7">
    <source>
        <dbReference type="ARBA" id="ARBA00047647"/>
    </source>
</evidence>
<feature type="binding site" evidence="11">
    <location>
        <begin position="226"/>
        <end position="227"/>
    </location>
    <ligand>
        <name>substrate</name>
    </ligand>
</feature>
<dbReference type="NCBIfam" id="TIGR00221">
    <property type="entry name" value="nagA"/>
    <property type="match status" value="1"/>
</dbReference>
<keyword evidence="5 9" id="KW-0378">Hydrolase</keyword>
<evidence type="ECO:0000256" key="5">
    <source>
        <dbReference type="ARBA" id="ARBA00022801"/>
    </source>
</evidence>
<evidence type="ECO:0000256" key="3">
    <source>
        <dbReference type="ARBA" id="ARBA00018029"/>
    </source>
</evidence>
<sequence length="390" mass="41854">MKRWLLKNAVIYAETGKIEQGYVLTEGDKVIEVGPMSSCPASSEAEVVELDPSFSIVPGFIDVHIHGASGADVMDATDEALRTMAKTLPKEGTTSFLATTMTAPIADIERALQNVAQYIYSSNPPGEAEVLGIHLEGPFISPKRAGAQHPKNIIEPNIELFQKWQNIANGHIRLVTLAPEEKNGLALAAYLKETGVVASIGHSDAVYEQVTAAIQSGVTHATHLFNGMRGIHHREPGVAGAVLMHDEVVCELIVDGIHVAPEMVRFAYKMKGCDGLILITDAMRAKCLGAGIYELGGQEVIVQGEKATLRDGTLAGSILKLGDAVKNAMSFTGCTLEDIIRMASWNPAKQLGVSDRKGSIRVGKDADLVVLDEQHHVVMTICRGKLAYAK</sequence>
<dbReference type="PATRIC" id="fig|153151.4.peg.1874"/>
<dbReference type="EMBL" id="LQYW01000030">
    <property type="protein sequence ID" value="KYD31852.1"/>
    <property type="molecule type" value="Genomic_DNA"/>
</dbReference>
<comment type="similarity">
    <text evidence="1 9">Belongs to the metallo-dependent hydrolases superfamily. NagA family.</text>
</comment>
<proteinExistence type="inferred from homology"/>
<feature type="binding site" evidence="11">
    <location>
        <position position="258"/>
    </location>
    <ligand>
        <name>substrate</name>
    </ligand>
</feature>
<dbReference type="SUPFAM" id="SSF51338">
    <property type="entry name" value="Composite domain of metallo-dependent hydrolases"/>
    <property type="match status" value="1"/>
</dbReference>
<dbReference type="InterPro" id="IPR032466">
    <property type="entry name" value="Metal_Hydrolase"/>
</dbReference>
<dbReference type="Proteomes" id="UP000075324">
    <property type="component" value="Unassembled WGS sequence"/>
</dbReference>
<keyword evidence="6 9" id="KW-0119">Carbohydrate metabolism</keyword>
<evidence type="ECO:0000256" key="2">
    <source>
        <dbReference type="ARBA" id="ARBA00011899"/>
    </source>
</evidence>
<dbReference type="InterPro" id="IPR006680">
    <property type="entry name" value="Amidohydro-rel"/>
</dbReference>
<evidence type="ECO:0000256" key="9">
    <source>
        <dbReference type="PIRNR" id="PIRNR038994"/>
    </source>
</evidence>
<comment type="pathway">
    <text evidence="8">Amino-sugar metabolism; N-acetylneuraminate degradation; D-fructose 6-phosphate from N-acetylneuraminate: step 4/5.</text>
</comment>
<dbReference type="RefSeq" id="WP_062677606.1">
    <property type="nucleotide sequence ID" value="NZ_LQYW01000030.1"/>
</dbReference>
<dbReference type="PANTHER" id="PTHR11113">
    <property type="entry name" value="N-ACETYLGLUCOSAMINE-6-PHOSPHATE DEACETYLASE"/>
    <property type="match status" value="1"/>
</dbReference>
<dbReference type="Gene3D" id="2.30.40.10">
    <property type="entry name" value="Urease, subunit C, domain 1"/>
    <property type="match status" value="1"/>
</dbReference>
<feature type="binding site" evidence="11">
    <location>
        <begin position="314"/>
        <end position="316"/>
    </location>
    <ligand>
        <name>substrate</name>
    </ligand>
</feature>
<organism evidence="14 15">
    <name type="scientific">Parageobacillus toebii</name>
    <dbReference type="NCBI Taxonomy" id="153151"/>
    <lineage>
        <taxon>Bacteria</taxon>
        <taxon>Bacillati</taxon>
        <taxon>Bacillota</taxon>
        <taxon>Bacilli</taxon>
        <taxon>Bacillales</taxon>
        <taxon>Anoxybacillaceae</taxon>
        <taxon>Parageobacillus</taxon>
    </lineage>
</organism>
<accession>A0A150N5I0</accession>
<dbReference type="GO" id="GO:0006046">
    <property type="term" value="P:N-acetylglucosamine catabolic process"/>
    <property type="evidence" value="ECO:0007669"/>
    <property type="project" value="TreeGrafter"/>
</dbReference>
<dbReference type="FunFam" id="3.20.20.140:FF:000004">
    <property type="entry name" value="N-acetylglucosamine-6-phosphate deacetylase"/>
    <property type="match status" value="1"/>
</dbReference>
<dbReference type="AlphaFoldDB" id="A0A150N5I0"/>
<dbReference type="SUPFAM" id="SSF51556">
    <property type="entry name" value="Metallo-dependent hydrolases"/>
    <property type="match status" value="1"/>
</dbReference>
<dbReference type="CDD" id="cd00854">
    <property type="entry name" value="NagA"/>
    <property type="match status" value="1"/>
</dbReference>
<name>A0A150N5I0_9BACL</name>
<evidence type="ECO:0000256" key="10">
    <source>
        <dbReference type="PIRSR" id="PIRSR038994-1"/>
    </source>
</evidence>
<feature type="binding site" evidence="12">
    <location>
        <position position="202"/>
    </location>
    <ligand>
        <name>Zn(2+)</name>
        <dbReference type="ChEBI" id="CHEBI:29105"/>
    </ligand>
</feature>
<dbReference type="PIRSF" id="PIRSF038994">
    <property type="entry name" value="NagA"/>
    <property type="match status" value="1"/>
</dbReference>
<evidence type="ECO:0000256" key="8">
    <source>
        <dbReference type="ARBA" id="ARBA00060590"/>
    </source>
</evidence>
<feature type="active site" description="Proton donor/acceptor" evidence="10">
    <location>
        <position position="281"/>
    </location>
</feature>
<evidence type="ECO:0000256" key="1">
    <source>
        <dbReference type="ARBA" id="ARBA00010716"/>
    </source>
</evidence>
<reference evidence="14 15" key="1">
    <citation type="submission" date="2016-01" db="EMBL/GenBank/DDBJ databases">
        <title>Draft Genome Sequences of Seven Thermophilic Sporeformers Isolated from Foods.</title>
        <authorList>
            <person name="Berendsen E.M."/>
            <person name="Wells-Bennik M.H."/>
            <person name="Krawcyk A.O."/>
            <person name="De Jong A."/>
            <person name="Holsappel S."/>
            <person name="Eijlander R.T."/>
            <person name="Kuipers O.P."/>
        </authorList>
    </citation>
    <scope>NUCLEOTIDE SEQUENCE [LARGE SCALE GENOMIC DNA]</scope>
    <source>
        <strain evidence="14 15">B4110</strain>
    </source>
</reference>
<evidence type="ECO:0000259" key="13">
    <source>
        <dbReference type="Pfam" id="PF01979"/>
    </source>
</evidence>
<gene>
    <name evidence="14" type="ORF">B4110_2408</name>
</gene>